<comment type="caution">
    <text evidence="1">The sequence shown here is derived from an EMBL/GenBank/DDBJ whole genome shotgun (WGS) entry which is preliminary data.</text>
</comment>
<dbReference type="EMBL" id="CACVBM020001112">
    <property type="protein sequence ID" value="CAA7031839.1"/>
    <property type="molecule type" value="Genomic_DNA"/>
</dbReference>
<keyword evidence="2" id="KW-1185">Reference proteome</keyword>
<protein>
    <submittedName>
        <fullName evidence="1">Uncharacterized protein</fullName>
    </submittedName>
</protein>
<accession>A0A6D2J3B4</accession>
<organism evidence="1 2">
    <name type="scientific">Microthlaspi erraticum</name>
    <dbReference type="NCBI Taxonomy" id="1685480"/>
    <lineage>
        <taxon>Eukaryota</taxon>
        <taxon>Viridiplantae</taxon>
        <taxon>Streptophyta</taxon>
        <taxon>Embryophyta</taxon>
        <taxon>Tracheophyta</taxon>
        <taxon>Spermatophyta</taxon>
        <taxon>Magnoliopsida</taxon>
        <taxon>eudicotyledons</taxon>
        <taxon>Gunneridae</taxon>
        <taxon>Pentapetalae</taxon>
        <taxon>rosids</taxon>
        <taxon>malvids</taxon>
        <taxon>Brassicales</taxon>
        <taxon>Brassicaceae</taxon>
        <taxon>Coluteocarpeae</taxon>
        <taxon>Microthlaspi</taxon>
    </lineage>
</organism>
<dbReference type="OrthoDB" id="1111621at2759"/>
<dbReference type="AlphaFoldDB" id="A0A6D2J3B4"/>
<reference evidence="1" key="1">
    <citation type="submission" date="2020-01" db="EMBL/GenBank/DDBJ databases">
        <authorList>
            <person name="Mishra B."/>
        </authorList>
    </citation>
    <scope>NUCLEOTIDE SEQUENCE [LARGE SCALE GENOMIC DNA]</scope>
</reference>
<proteinExistence type="predicted"/>
<evidence type="ECO:0000313" key="1">
    <source>
        <dbReference type="EMBL" id="CAA7031839.1"/>
    </source>
</evidence>
<gene>
    <name evidence="1" type="ORF">MERR_LOCUS19074</name>
</gene>
<name>A0A6D2J3B4_9BRAS</name>
<dbReference type="Proteomes" id="UP000467841">
    <property type="component" value="Unassembled WGS sequence"/>
</dbReference>
<sequence length="127" mass="14482">MGFVDEDILSEPDLTEPDLQDVNVPTAYKGAITRQRARILQHKFNHSIRQATLKAEQEKAKEKAIMIEIQDQPVIEANQPVMEANQIQLWSDANEAGPSSWNQEEWPILSLKAQVQVFKIEWEETGA</sequence>
<evidence type="ECO:0000313" key="2">
    <source>
        <dbReference type="Proteomes" id="UP000467841"/>
    </source>
</evidence>